<keyword evidence="2" id="KW-1185">Reference proteome</keyword>
<accession>A0A0C3EIL1</accession>
<proteinExistence type="predicted"/>
<dbReference type="AlphaFoldDB" id="A0A0C3EIL1"/>
<gene>
    <name evidence="1" type="ORF">PILCRDRAFT_829719</name>
</gene>
<sequence>MTNFIVHDNEQSIIVDIGVERNPIESAFICKINCMHTLSRSDDIPQTVSTPPATIYPTTPSILLQIE</sequence>
<evidence type="ECO:0000313" key="1">
    <source>
        <dbReference type="EMBL" id="KIM72475.1"/>
    </source>
</evidence>
<reference evidence="2" key="2">
    <citation type="submission" date="2015-01" db="EMBL/GenBank/DDBJ databases">
        <title>Evolutionary Origins and Diversification of the Mycorrhizal Mutualists.</title>
        <authorList>
            <consortium name="DOE Joint Genome Institute"/>
            <consortium name="Mycorrhizal Genomics Consortium"/>
            <person name="Kohler A."/>
            <person name="Kuo A."/>
            <person name="Nagy L.G."/>
            <person name="Floudas D."/>
            <person name="Copeland A."/>
            <person name="Barry K.W."/>
            <person name="Cichocki N."/>
            <person name="Veneault-Fourrey C."/>
            <person name="LaButti K."/>
            <person name="Lindquist E.A."/>
            <person name="Lipzen A."/>
            <person name="Lundell T."/>
            <person name="Morin E."/>
            <person name="Murat C."/>
            <person name="Riley R."/>
            <person name="Ohm R."/>
            <person name="Sun H."/>
            <person name="Tunlid A."/>
            <person name="Henrissat B."/>
            <person name="Grigoriev I.V."/>
            <person name="Hibbett D.S."/>
            <person name="Martin F."/>
        </authorList>
    </citation>
    <scope>NUCLEOTIDE SEQUENCE [LARGE SCALE GENOMIC DNA]</scope>
    <source>
        <strain evidence="2">F 1598</strain>
    </source>
</reference>
<evidence type="ECO:0000313" key="2">
    <source>
        <dbReference type="Proteomes" id="UP000054166"/>
    </source>
</evidence>
<reference evidence="1 2" key="1">
    <citation type="submission" date="2014-04" db="EMBL/GenBank/DDBJ databases">
        <authorList>
            <consortium name="DOE Joint Genome Institute"/>
            <person name="Kuo A."/>
            <person name="Tarkka M."/>
            <person name="Buscot F."/>
            <person name="Kohler A."/>
            <person name="Nagy L.G."/>
            <person name="Floudas D."/>
            <person name="Copeland A."/>
            <person name="Barry K.W."/>
            <person name="Cichocki N."/>
            <person name="Veneault-Fourrey C."/>
            <person name="LaButti K."/>
            <person name="Lindquist E.A."/>
            <person name="Lipzen A."/>
            <person name="Lundell T."/>
            <person name="Morin E."/>
            <person name="Murat C."/>
            <person name="Sun H."/>
            <person name="Tunlid A."/>
            <person name="Henrissat B."/>
            <person name="Grigoriev I.V."/>
            <person name="Hibbett D.S."/>
            <person name="Martin F."/>
            <person name="Nordberg H.P."/>
            <person name="Cantor M.N."/>
            <person name="Hua S.X."/>
        </authorList>
    </citation>
    <scope>NUCLEOTIDE SEQUENCE [LARGE SCALE GENOMIC DNA]</scope>
    <source>
        <strain evidence="1 2">F 1598</strain>
    </source>
</reference>
<organism evidence="1 2">
    <name type="scientific">Piloderma croceum (strain F 1598)</name>
    <dbReference type="NCBI Taxonomy" id="765440"/>
    <lineage>
        <taxon>Eukaryota</taxon>
        <taxon>Fungi</taxon>
        <taxon>Dikarya</taxon>
        <taxon>Basidiomycota</taxon>
        <taxon>Agaricomycotina</taxon>
        <taxon>Agaricomycetes</taxon>
        <taxon>Agaricomycetidae</taxon>
        <taxon>Atheliales</taxon>
        <taxon>Atheliaceae</taxon>
        <taxon>Piloderma</taxon>
    </lineage>
</organism>
<dbReference type="InParanoid" id="A0A0C3EIL1"/>
<dbReference type="EMBL" id="KN833129">
    <property type="protein sequence ID" value="KIM72475.1"/>
    <property type="molecule type" value="Genomic_DNA"/>
</dbReference>
<dbReference type="Proteomes" id="UP000054166">
    <property type="component" value="Unassembled WGS sequence"/>
</dbReference>
<name>A0A0C3EIL1_PILCF</name>
<dbReference type="HOGENOM" id="CLU_2813310_0_0_1"/>
<protein>
    <submittedName>
        <fullName evidence="1">Uncharacterized protein</fullName>
    </submittedName>
</protein>